<sequence>MSKLAGLGGIGGVAAGAAVVAVVGTALIYGPFGEFPDETAPAPTVPASEVSAAASEDAGSGANVKADAAASASNDTPAADIPSPPSFDLVRVEPDGTAVVAGQATPDASVAVLLDGTEVHRASADKGGSFAFLFSIPPVQREQTVSLLMDVDGADPLRSTATVIIAPPAPAQDPVVVAETGTVSPGQVATPETADAEASTTADPEPAAVDVAALAEPKPELPAQSGTPADKPEAVEKIAPEPATDAPEDTAEAPAGDTAPSLDTTTPAPSPEQVAGLSSVPEDAVADAPAEPVSTQVAPKIALEPSTNTAAVEPTPEAPAPSVVAIAPENAEPAPETQVASKDIAAPEAPQDADTETASTNDAAAEETEVTQTQPTTPEAPAQTETASTDANQDDAGAETETAQSEPVPASTEASVASEPETAVETATADEPRAPSVLLADDSGIRVLQDGGDGSPTNTQTVIIDTITYEPTGDVALGGRSSGEGFVRVYLDNKPIQTTRVGIDGQWQTPLPEVDTGTYTLRVDQIDDTGQVTARVETPFKREAPALLSLLDQRDAITRGGVGVVTVQPGNTLWGIASEKYGEGLLYVRVFEANRDRIRDPNLIYPGQVFAVPDAQ</sequence>
<dbReference type="AlphaFoldDB" id="A0A0J9E3T7"/>
<organism evidence="3 4">
    <name type="scientific">Candidatus Rhodobacter oscarellae</name>
    <dbReference type="NCBI Taxonomy" id="1675527"/>
    <lineage>
        <taxon>Bacteria</taxon>
        <taxon>Pseudomonadati</taxon>
        <taxon>Pseudomonadota</taxon>
        <taxon>Alphaproteobacteria</taxon>
        <taxon>Rhodobacterales</taxon>
        <taxon>Rhodobacter group</taxon>
        <taxon>Rhodobacter</taxon>
    </lineage>
</organism>
<dbReference type="Proteomes" id="UP000037178">
    <property type="component" value="Unassembled WGS sequence"/>
</dbReference>
<protein>
    <submittedName>
        <fullName evidence="3">LysM domain protein</fullName>
    </submittedName>
</protein>
<dbReference type="PANTHER" id="PTHR34700">
    <property type="entry name" value="POTASSIUM BINDING PROTEIN KBP"/>
    <property type="match status" value="1"/>
</dbReference>
<dbReference type="PROSITE" id="PS51782">
    <property type="entry name" value="LYSM"/>
    <property type="match status" value="1"/>
</dbReference>
<comment type="caution">
    <text evidence="3">The sequence shown here is derived from an EMBL/GenBank/DDBJ whole genome shotgun (WGS) entry which is preliminary data.</text>
</comment>
<dbReference type="PATRIC" id="fig|1675527.3.peg.2551"/>
<name>A0A0J9E3T7_9RHOB</name>
<feature type="compositionally biased region" description="Low complexity" evidence="1">
    <location>
        <begin position="309"/>
        <end position="336"/>
    </location>
</feature>
<feature type="region of interest" description="Disordered" evidence="1">
    <location>
        <begin position="183"/>
        <end position="205"/>
    </location>
</feature>
<evidence type="ECO:0000256" key="1">
    <source>
        <dbReference type="SAM" id="MobiDB-lite"/>
    </source>
</evidence>
<proteinExistence type="predicted"/>
<gene>
    <name evidence="3" type="ORF">AIOL_002431</name>
</gene>
<dbReference type="CDD" id="cd00118">
    <property type="entry name" value="LysM"/>
    <property type="match status" value="1"/>
</dbReference>
<dbReference type="RefSeq" id="WP_082152561.1">
    <property type="nucleotide sequence ID" value="NZ_LFTY01000002.1"/>
</dbReference>
<feature type="region of interest" description="Disordered" evidence="1">
    <location>
        <begin position="241"/>
        <end position="440"/>
    </location>
</feature>
<dbReference type="STRING" id="1675527.AIOL_002431"/>
<accession>A0A0J9E3T7</accession>
<dbReference type="Gene3D" id="3.10.350.10">
    <property type="entry name" value="LysM domain"/>
    <property type="match status" value="1"/>
</dbReference>
<evidence type="ECO:0000259" key="2">
    <source>
        <dbReference type="PROSITE" id="PS51782"/>
    </source>
</evidence>
<evidence type="ECO:0000313" key="4">
    <source>
        <dbReference type="Proteomes" id="UP000037178"/>
    </source>
</evidence>
<dbReference type="InterPro" id="IPR052196">
    <property type="entry name" value="Bact_Kbp"/>
</dbReference>
<dbReference type="EMBL" id="LFTY01000002">
    <property type="protein sequence ID" value="KMW57466.1"/>
    <property type="molecule type" value="Genomic_DNA"/>
</dbReference>
<feature type="region of interest" description="Disordered" evidence="1">
    <location>
        <begin position="38"/>
        <end position="86"/>
    </location>
</feature>
<keyword evidence="4" id="KW-1185">Reference proteome</keyword>
<dbReference type="PANTHER" id="PTHR34700:SF4">
    <property type="entry name" value="PHAGE-LIKE ELEMENT PBSX PROTEIN XKDP"/>
    <property type="match status" value="1"/>
</dbReference>
<feature type="domain" description="LysM" evidence="2">
    <location>
        <begin position="563"/>
        <end position="612"/>
    </location>
</feature>
<feature type="compositionally biased region" description="Low complexity" evidence="1">
    <location>
        <begin position="189"/>
        <end position="205"/>
    </location>
</feature>
<feature type="compositionally biased region" description="Low complexity" evidence="1">
    <location>
        <begin position="38"/>
        <end position="80"/>
    </location>
</feature>
<dbReference type="SMART" id="SM00257">
    <property type="entry name" value="LysM"/>
    <property type="match status" value="1"/>
</dbReference>
<reference evidence="3 4" key="1">
    <citation type="submission" date="2015-06" db="EMBL/GenBank/DDBJ databases">
        <title>Draft genome sequence of an Alphaproteobacteria species associated to the Mediterranean sponge Oscarella lobularis.</title>
        <authorList>
            <person name="Jourda C."/>
            <person name="Santini S."/>
            <person name="Claverie J.-M."/>
        </authorList>
    </citation>
    <scope>NUCLEOTIDE SEQUENCE [LARGE SCALE GENOMIC DNA]</scope>
    <source>
        <strain evidence="3">IGS</strain>
    </source>
</reference>
<dbReference type="Pfam" id="PF01476">
    <property type="entry name" value="LysM"/>
    <property type="match status" value="1"/>
</dbReference>
<dbReference type="OrthoDB" id="370541at2"/>
<evidence type="ECO:0000313" key="3">
    <source>
        <dbReference type="EMBL" id="KMW57466.1"/>
    </source>
</evidence>
<feature type="compositionally biased region" description="Low complexity" evidence="1">
    <location>
        <begin position="280"/>
        <end position="293"/>
    </location>
</feature>
<feature type="compositionally biased region" description="Low complexity" evidence="1">
    <location>
        <begin position="370"/>
        <end position="387"/>
    </location>
</feature>
<dbReference type="InterPro" id="IPR036779">
    <property type="entry name" value="LysM_dom_sf"/>
</dbReference>
<dbReference type="InterPro" id="IPR018392">
    <property type="entry name" value="LysM"/>
</dbReference>